<dbReference type="Gene3D" id="3.40.50.150">
    <property type="entry name" value="Vaccinia Virus protein VP39"/>
    <property type="match status" value="1"/>
</dbReference>
<dbReference type="GO" id="GO:0030488">
    <property type="term" value="P:tRNA methylation"/>
    <property type="evidence" value="ECO:0007669"/>
    <property type="project" value="TreeGrafter"/>
</dbReference>
<reference evidence="2" key="1">
    <citation type="journal article" date="2014" name="Int. J. Syst. Evol. Microbiol.">
        <title>Complete genome sequence of Corynebacterium casei LMG S-19264T (=DSM 44701T), isolated from a smear-ripened cheese.</title>
        <authorList>
            <consortium name="US DOE Joint Genome Institute (JGI-PGF)"/>
            <person name="Walter F."/>
            <person name="Albersmeier A."/>
            <person name="Kalinowski J."/>
            <person name="Ruckert C."/>
        </authorList>
    </citation>
    <scope>NUCLEOTIDE SEQUENCE</scope>
    <source>
        <strain evidence="2">CGMCC 1.12987</strain>
    </source>
</reference>
<dbReference type="CDD" id="cd02440">
    <property type="entry name" value="AdoMet_MTases"/>
    <property type="match status" value="1"/>
</dbReference>
<dbReference type="InterPro" id="IPR000241">
    <property type="entry name" value="RlmKL-like_Mtase"/>
</dbReference>
<keyword evidence="2" id="KW-0808">Transferase</keyword>
<reference evidence="2" key="2">
    <citation type="submission" date="2020-09" db="EMBL/GenBank/DDBJ databases">
        <authorList>
            <person name="Sun Q."/>
            <person name="Zhou Y."/>
        </authorList>
    </citation>
    <scope>NUCLEOTIDE SEQUENCE</scope>
    <source>
        <strain evidence="2">CGMCC 1.12987</strain>
    </source>
</reference>
<dbReference type="RefSeq" id="WP_188529762.1">
    <property type="nucleotide sequence ID" value="NZ_BMGR01000003.1"/>
</dbReference>
<dbReference type="Pfam" id="PF01170">
    <property type="entry name" value="UPF0020"/>
    <property type="match status" value="1"/>
</dbReference>
<dbReference type="InterPro" id="IPR029063">
    <property type="entry name" value="SAM-dependent_MTases_sf"/>
</dbReference>
<feature type="domain" description="Ribosomal RNA large subunit methyltransferase K/L-like methyltransferase" evidence="1">
    <location>
        <begin position="158"/>
        <end position="278"/>
    </location>
</feature>
<dbReference type="AlphaFoldDB" id="A0A917CQJ9"/>
<accession>A0A917CQJ9</accession>
<comment type="caution">
    <text evidence="2">The sequence shown here is derived from an EMBL/GenBank/DDBJ whole genome shotgun (WGS) entry which is preliminary data.</text>
</comment>
<dbReference type="EMBL" id="BMGR01000003">
    <property type="protein sequence ID" value="GGF95412.1"/>
    <property type="molecule type" value="Genomic_DNA"/>
</dbReference>
<gene>
    <name evidence="2" type="ORF">GCM10010916_10950</name>
</gene>
<name>A0A917CQJ9_9BACL</name>
<organism evidence="2 3">
    <name type="scientific">Paenibacillus abyssi</name>
    <dbReference type="NCBI Taxonomy" id="1340531"/>
    <lineage>
        <taxon>Bacteria</taxon>
        <taxon>Bacillati</taxon>
        <taxon>Bacillota</taxon>
        <taxon>Bacilli</taxon>
        <taxon>Bacillales</taxon>
        <taxon>Paenibacillaceae</taxon>
        <taxon>Paenibacillus</taxon>
    </lineage>
</organism>
<proteinExistence type="predicted"/>
<evidence type="ECO:0000313" key="3">
    <source>
        <dbReference type="Proteomes" id="UP000644756"/>
    </source>
</evidence>
<dbReference type="PANTHER" id="PTHR14911">
    <property type="entry name" value="THUMP DOMAIN-CONTAINING"/>
    <property type="match status" value="1"/>
</dbReference>
<dbReference type="PANTHER" id="PTHR14911:SF13">
    <property type="entry name" value="TRNA (GUANINE(6)-N2)-METHYLTRANSFERASE THUMP3"/>
    <property type="match status" value="1"/>
</dbReference>
<dbReference type="GO" id="GO:0016423">
    <property type="term" value="F:tRNA (guanine) methyltransferase activity"/>
    <property type="evidence" value="ECO:0007669"/>
    <property type="project" value="TreeGrafter"/>
</dbReference>
<evidence type="ECO:0000313" key="2">
    <source>
        <dbReference type="EMBL" id="GGF95412.1"/>
    </source>
</evidence>
<dbReference type="SUPFAM" id="SSF53335">
    <property type="entry name" value="S-adenosyl-L-methionine-dependent methyltransferases"/>
    <property type="match status" value="1"/>
</dbReference>
<keyword evidence="2" id="KW-0489">Methyltransferase</keyword>
<sequence>MAPLSGKVQRNHYLYTYICHEDEEDLCKLELRTLFGDIIWRNDRCFESSRRIEPDRSPFIKQRLLVTKEAASLDEMDVLMDGFQPLQGTFKVVCLKTNREVTYGEQRSIERRIGAKIRGIADMRHPDQLFGVASVEGRWLFGELMQIETGWQRHHDKPQRYSTALSDKVARTVANIAVPQPEGIKAVDPCCGIGTVLLEALSMNINIIGYDINPLAVRGARANLTYYGYPDVVRVADLGELNGDFDVVIVDFPYNVCSIITNDELIRMLQQARKIAQRAVFVTVEPIDRFIQSSGWMIQDRCIVHKSSFARQIIVCE</sequence>
<dbReference type="Proteomes" id="UP000644756">
    <property type="component" value="Unassembled WGS sequence"/>
</dbReference>
<evidence type="ECO:0000259" key="1">
    <source>
        <dbReference type="Pfam" id="PF01170"/>
    </source>
</evidence>
<keyword evidence="3" id="KW-1185">Reference proteome</keyword>
<protein>
    <submittedName>
        <fullName evidence="2">Methyltransferase</fullName>
    </submittedName>
</protein>